<organism evidence="1 2">
    <name type="scientific">Clunio marinus</name>
    <dbReference type="NCBI Taxonomy" id="568069"/>
    <lineage>
        <taxon>Eukaryota</taxon>
        <taxon>Metazoa</taxon>
        <taxon>Ecdysozoa</taxon>
        <taxon>Arthropoda</taxon>
        <taxon>Hexapoda</taxon>
        <taxon>Insecta</taxon>
        <taxon>Pterygota</taxon>
        <taxon>Neoptera</taxon>
        <taxon>Endopterygota</taxon>
        <taxon>Diptera</taxon>
        <taxon>Nematocera</taxon>
        <taxon>Chironomoidea</taxon>
        <taxon>Chironomidae</taxon>
        <taxon>Clunio</taxon>
    </lineage>
</organism>
<evidence type="ECO:0000313" key="2">
    <source>
        <dbReference type="Proteomes" id="UP000183832"/>
    </source>
</evidence>
<evidence type="ECO:0000313" key="1">
    <source>
        <dbReference type="EMBL" id="CRL02627.1"/>
    </source>
</evidence>
<protein>
    <submittedName>
        <fullName evidence="1">CLUMA_CG016099, isoform A</fullName>
    </submittedName>
</protein>
<reference evidence="1 2" key="1">
    <citation type="submission" date="2015-04" db="EMBL/GenBank/DDBJ databases">
        <authorList>
            <person name="Syromyatnikov M.Y."/>
            <person name="Popov V.N."/>
        </authorList>
    </citation>
    <scope>NUCLEOTIDE SEQUENCE [LARGE SCALE GENOMIC DNA]</scope>
</reference>
<dbReference type="Proteomes" id="UP000183832">
    <property type="component" value="Unassembled WGS sequence"/>
</dbReference>
<keyword evidence="2" id="KW-1185">Reference proteome</keyword>
<accession>A0A1J1IQW1</accession>
<name>A0A1J1IQW1_9DIPT</name>
<sequence>MEMRCSGFSLDQKKEMKIALSGTHEIRHEIYVKRFPHSHFMRFENEYRSESNKIRKKAKKDFKTTTQDA</sequence>
<proteinExistence type="predicted"/>
<dbReference type="AlphaFoldDB" id="A0A1J1IQW1"/>
<dbReference type="EMBL" id="CVRI01000058">
    <property type="protein sequence ID" value="CRL02627.1"/>
    <property type="molecule type" value="Genomic_DNA"/>
</dbReference>
<gene>
    <name evidence="1" type="ORF">CLUMA_CG016099</name>
</gene>